<dbReference type="CDD" id="cd15552">
    <property type="entry name" value="PHD_PHF3_like"/>
    <property type="match status" value="1"/>
</dbReference>
<dbReference type="InterPro" id="IPR001375">
    <property type="entry name" value="Peptidase_S9_cat"/>
</dbReference>
<dbReference type="PROSITE" id="PS01359">
    <property type="entry name" value="ZF_PHD_1"/>
    <property type="match status" value="1"/>
</dbReference>
<dbReference type="Gene3D" id="3.40.50.1820">
    <property type="entry name" value="alpha/beta hydrolase"/>
    <property type="match status" value="1"/>
</dbReference>
<dbReference type="AlphaFoldDB" id="A0AAE1I0E8"/>
<keyword evidence="7" id="KW-1185">Reference proteome</keyword>
<evidence type="ECO:0000256" key="4">
    <source>
        <dbReference type="PROSITE-ProRule" id="PRU00146"/>
    </source>
</evidence>
<dbReference type="PANTHER" id="PTHR11731">
    <property type="entry name" value="PROTEASE FAMILY S9B,C DIPEPTIDYL-PEPTIDASE IV-RELATED"/>
    <property type="match status" value="1"/>
</dbReference>
<dbReference type="Pfam" id="PF00628">
    <property type="entry name" value="PHD"/>
    <property type="match status" value="1"/>
</dbReference>
<evidence type="ECO:0000313" key="7">
    <source>
        <dbReference type="Proteomes" id="UP001219518"/>
    </source>
</evidence>
<dbReference type="Pfam" id="PF00930">
    <property type="entry name" value="DPPIV_N"/>
    <property type="match status" value="1"/>
</dbReference>
<evidence type="ECO:0000313" key="6">
    <source>
        <dbReference type="EMBL" id="KAK3930718.1"/>
    </source>
</evidence>
<name>A0AAE1I0E8_9NEOP</name>
<dbReference type="Gene3D" id="3.30.40.10">
    <property type="entry name" value="Zinc/RING finger domain, C3HC4 (zinc finger)"/>
    <property type="match status" value="1"/>
</dbReference>
<dbReference type="InterPro" id="IPR013083">
    <property type="entry name" value="Znf_RING/FYVE/PHD"/>
</dbReference>
<evidence type="ECO:0000256" key="1">
    <source>
        <dbReference type="ARBA" id="ARBA00022723"/>
    </source>
</evidence>
<dbReference type="GO" id="GO:0008236">
    <property type="term" value="F:serine-type peptidase activity"/>
    <property type="evidence" value="ECO:0007669"/>
    <property type="project" value="InterPro"/>
</dbReference>
<sequence>MVKSKGQGKRKRELYCVCEKPAGGRFMICCDQCDNWFHGDCVGIMESQKHLLKKVQWHCHLCKLDVQKQLGNCMARNLKLEEENWQLLNTQLKYHQERSEFLEKMLKSMQDCFEIFKKTDNRQVHNHSQSALESTHKIQNDLEGSLEQRTINITENSVNNCSSMVASEDISSTFPKGNVSDNVEELSIQPTALGTITPDESGFSLSCPLPVKSNGMYKHKRGRLSLKFKNKPISSSPKCVDIDDDFKPKSGKKLTNHMIFYFHSERVIKVCTSDDVEEYVKKLISLKMSGPKKSWGELKVAVGELRQQLSGLYAMVPSNITFRSLPNGRTRIYFLPNHMNGSEVPLLYTDVSPSDSASRRLQLNQLLECNFPSTTSAGKQPSREELLMWERKRQSPSWGITSYELHPGTGKLIFPAASNLFQCLDTGFSNGKLFPTEVRINLLGAKLNPQICPSNSDLVAFINNQDIYVAHTRLTFAHKNTGSIVDDPLSAGIPSYVIQEEFCRYQGFWWQPTTNDNVYRIAYEEVDESEVKIYGFPTYLHNNGDIEEFRFPRAGTPNAKSTLKLLEFKVSNTCQITEIKELEMITPLSILFPWMEYLVRVGWTPESDFIWVQLLDRKQQHLELVLVSVQYFVEVSSPAVSPTSFTLSPQSPPYLSNSNSPPVNHLNFIKKKPLVHTLCSQESDLWINVNNLLYFFPKTKPDEVKFICVSEDTGFRHLYLYTVPLLGVANGIEDLESTTGQVLTSGSQIAITSGDWEVLGQQLWVDSENDLVFFLGLRENPLEKHLYVVSLQQPGEIRLLTQTGYSYNVDFSEDCKLVVMSYSNIQKLPVCEVLRVSVLDNTVGGVQLTPVGYLMEPRMPEGEFYCPELYTHQINAGTNLYAMVFKPHNFQPGRKYPTILHIYGGPEVQVVSNTFKGMRQLRLHMLAAQGYCVVAIDSRGSRHRGLAFEGHLRCKMGTVELADQVEVLQWLADTLEFIDMKRVGIMGWSYGGYLSLMALAHYPHIFKVSVAGAPVTNWSLYDTGYTERYMDLPEHNQQGYKKGSVLTYVNQFPDEENRLLIIHGLIDENVHFLHTSQLINLLVKAGKPYHLQVYPNERHSLRHMDASKHYETVLLSFLQNNL</sequence>
<dbReference type="Pfam" id="PF00326">
    <property type="entry name" value="Peptidase_S9"/>
    <property type="match status" value="1"/>
</dbReference>
<dbReference type="EMBL" id="JAHWGI010001412">
    <property type="protein sequence ID" value="KAK3930718.1"/>
    <property type="molecule type" value="Genomic_DNA"/>
</dbReference>
<feature type="domain" description="PHD-type" evidence="5">
    <location>
        <begin position="13"/>
        <end position="65"/>
    </location>
</feature>
<evidence type="ECO:0000256" key="3">
    <source>
        <dbReference type="ARBA" id="ARBA00022833"/>
    </source>
</evidence>
<dbReference type="PANTHER" id="PTHR11731:SF193">
    <property type="entry name" value="DIPEPTIDYL PEPTIDASE 9"/>
    <property type="match status" value="1"/>
</dbReference>
<dbReference type="InterPro" id="IPR019787">
    <property type="entry name" value="Znf_PHD-finger"/>
</dbReference>
<protein>
    <submittedName>
        <fullName evidence="6">Dipeptidyl peptidase 8</fullName>
    </submittedName>
</protein>
<keyword evidence="2 4" id="KW-0863">Zinc-finger</keyword>
<gene>
    <name evidence="6" type="ORF">KUF71_024075</name>
</gene>
<dbReference type="InterPro" id="IPR011011">
    <property type="entry name" value="Znf_FYVE_PHD"/>
</dbReference>
<dbReference type="Proteomes" id="UP001219518">
    <property type="component" value="Unassembled WGS sequence"/>
</dbReference>
<evidence type="ECO:0000259" key="5">
    <source>
        <dbReference type="PROSITE" id="PS50016"/>
    </source>
</evidence>
<dbReference type="InterPro" id="IPR019786">
    <property type="entry name" value="Zinc_finger_PHD-type_CS"/>
</dbReference>
<dbReference type="FunFam" id="3.40.50.1820:FF:000016">
    <property type="entry name" value="Dipeptidyl peptidase 8-like isoform"/>
    <property type="match status" value="1"/>
</dbReference>
<dbReference type="SUPFAM" id="SSF82171">
    <property type="entry name" value="DPP6 N-terminal domain-like"/>
    <property type="match status" value="1"/>
</dbReference>
<dbReference type="GO" id="GO:0008239">
    <property type="term" value="F:dipeptidyl-peptidase activity"/>
    <property type="evidence" value="ECO:0007669"/>
    <property type="project" value="TreeGrafter"/>
</dbReference>
<dbReference type="SUPFAM" id="SSF53474">
    <property type="entry name" value="alpha/beta-Hydrolases"/>
    <property type="match status" value="1"/>
</dbReference>
<dbReference type="InterPro" id="IPR029058">
    <property type="entry name" value="AB_hydrolase_fold"/>
</dbReference>
<reference evidence="6" key="2">
    <citation type="journal article" date="2023" name="BMC Genomics">
        <title>Pest status, molecular evolution, and epigenetic factors derived from the genome assembly of Frankliniella fusca, a thysanopteran phytovirus vector.</title>
        <authorList>
            <person name="Catto M.A."/>
            <person name="Labadie P.E."/>
            <person name="Jacobson A.L."/>
            <person name="Kennedy G.G."/>
            <person name="Srinivasan R."/>
            <person name="Hunt B.G."/>
        </authorList>
    </citation>
    <scope>NUCLEOTIDE SEQUENCE</scope>
    <source>
        <strain evidence="6">PL_HMW_Pooled</strain>
    </source>
</reference>
<dbReference type="PROSITE" id="PS50016">
    <property type="entry name" value="ZF_PHD_2"/>
    <property type="match status" value="1"/>
</dbReference>
<proteinExistence type="predicted"/>
<keyword evidence="3" id="KW-0862">Zinc</keyword>
<dbReference type="InterPro" id="IPR050278">
    <property type="entry name" value="Serine_Prot_S9B/DPPIV"/>
</dbReference>
<dbReference type="SUPFAM" id="SSF57903">
    <property type="entry name" value="FYVE/PHD zinc finger"/>
    <property type="match status" value="1"/>
</dbReference>
<reference evidence="6" key="1">
    <citation type="submission" date="2021-07" db="EMBL/GenBank/DDBJ databases">
        <authorList>
            <person name="Catto M.A."/>
            <person name="Jacobson A."/>
            <person name="Kennedy G."/>
            <person name="Labadie P."/>
            <person name="Hunt B.G."/>
            <person name="Srinivasan R."/>
        </authorList>
    </citation>
    <scope>NUCLEOTIDE SEQUENCE</scope>
    <source>
        <strain evidence="6">PL_HMW_Pooled</strain>
        <tissue evidence="6">Head</tissue>
    </source>
</reference>
<evidence type="ECO:0000256" key="2">
    <source>
        <dbReference type="ARBA" id="ARBA00022771"/>
    </source>
</evidence>
<dbReference type="SMART" id="SM00249">
    <property type="entry name" value="PHD"/>
    <property type="match status" value="1"/>
</dbReference>
<accession>A0AAE1I0E8</accession>
<keyword evidence="1" id="KW-0479">Metal-binding</keyword>
<dbReference type="InterPro" id="IPR001965">
    <property type="entry name" value="Znf_PHD"/>
</dbReference>
<organism evidence="6 7">
    <name type="scientific">Frankliniella fusca</name>
    <dbReference type="NCBI Taxonomy" id="407009"/>
    <lineage>
        <taxon>Eukaryota</taxon>
        <taxon>Metazoa</taxon>
        <taxon>Ecdysozoa</taxon>
        <taxon>Arthropoda</taxon>
        <taxon>Hexapoda</taxon>
        <taxon>Insecta</taxon>
        <taxon>Pterygota</taxon>
        <taxon>Neoptera</taxon>
        <taxon>Paraneoptera</taxon>
        <taxon>Thysanoptera</taxon>
        <taxon>Terebrantia</taxon>
        <taxon>Thripoidea</taxon>
        <taxon>Thripidae</taxon>
        <taxon>Frankliniella</taxon>
    </lineage>
</organism>
<dbReference type="GO" id="GO:0008270">
    <property type="term" value="F:zinc ion binding"/>
    <property type="evidence" value="ECO:0007669"/>
    <property type="project" value="UniProtKB-KW"/>
</dbReference>
<comment type="caution">
    <text evidence="6">The sequence shown here is derived from an EMBL/GenBank/DDBJ whole genome shotgun (WGS) entry which is preliminary data.</text>
</comment>
<dbReference type="InterPro" id="IPR002469">
    <property type="entry name" value="Peptidase_S9B_N"/>
</dbReference>
<dbReference type="Gene3D" id="2.140.10.30">
    <property type="entry name" value="Dipeptidylpeptidase IV, N-terminal domain"/>
    <property type="match status" value="1"/>
</dbReference>
<dbReference type="GO" id="GO:0006508">
    <property type="term" value="P:proteolysis"/>
    <property type="evidence" value="ECO:0007669"/>
    <property type="project" value="InterPro"/>
</dbReference>